<dbReference type="CDD" id="cd00093">
    <property type="entry name" value="HTH_XRE"/>
    <property type="match status" value="1"/>
</dbReference>
<dbReference type="RefSeq" id="WP_191725009.1">
    <property type="nucleotide sequence ID" value="NZ_JACSPY010000001.1"/>
</dbReference>
<organism evidence="1 2">
    <name type="scientific">Brevibacterium gallinarum</name>
    <dbReference type="NCBI Taxonomy" id="2762220"/>
    <lineage>
        <taxon>Bacteria</taxon>
        <taxon>Bacillati</taxon>
        <taxon>Actinomycetota</taxon>
        <taxon>Actinomycetes</taxon>
        <taxon>Micrococcales</taxon>
        <taxon>Brevibacteriaceae</taxon>
        <taxon>Brevibacterium</taxon>
    </lineage>
</organism>
<accession>A0ABR8WR87</accession>
<proteinExistence type="predicted"/>
<sequence length="127" mass="14252">MSDDRMTGAHFRALRTYLGYSVADIADYLGVSINSARAWDKGAYSPPAGVIAELGKLQAATELAVTYLSDHYSRNRIEWPMEIPRTAEQIDDMRPQIIMPGPVTVDWWKLVGIRVCERVPGLTLEWA</sequence>
<evidence type="ECO:0000313" key="2">
    <source>
        <dbReference type="Proteomes" id="UP000651517"/>
    </source>
</evidence>
<protein>
    <submittedName>
        <fullName evidence="1">Helix-turn-helix transcriptional regulator</fullName>
    </submittedName>
</protein>
<dbReference type="Proteomes" id="UP000651517">
    <property type="component" value="Unassembled WGS sequence"/>
</dbReference>
<dbReference type="Gene3D" id="1.10.260.40">
    <property type="entry name" value="lambda repressor-like DNA-binding domains"/>
    <property type="match status" value="1"/>
</dbReference>
<dbReference type="SUPFAM" id="SSF47413">
    <property type="entry name" value="lambda repressor-like DNA-binding domains"/>
    <property type="match status" value="1"/>
</dbReference>
<evidence type="ECO:0000313" key="1">
    <source>
        <dbReference type="EMBL" id="MBD8019407.1"/>
    </source>
</evidence>
<dbReference type="InterPro" id="IPR010982">
    <property type="entry name" value="Lambda_DNA-bd_dom_sf"/>
</dbReference>
<comment type="caution">
    <text evidence="1">The sequence shown here is derived from an EMBL/GenBank/DDBJ whole genome shotgun (WGS) entry which is preliminary data.</text>
</comment>
<gene>
    <name evidence="1" type="ORF">H9634_01230</name>
</gene>
<keyword evidence="2" id="KW-1185">Reference proteome</keyword>
<reference evidence="1 2" key="1">
    <citation type="submission" date="2020-08" db="EMBL/GenBank/DDBJ databases">
        <title>A Genomic Blueprint of the Chicken Gut Microbiome.</title>
        <authorList>
            <person name="Gilroy R."/>
            <person name="Ravi A."/>
            <person name="Getino M."/>
            <person name="Pursley I."/>
            <person name="Horton D.L."/>
            <person name="Alikhan N.-F."/>
            <person name="Baker D."/>
            <person name="Gharbi K."/>
            <person name="Hall N."/>
            <person name="Watson M."/>
            <person name="Adriaenssens E.M."/>
            <person name="Foster-Nyarko E."/>
            <person name="Jarju S."/>
            <person name="Secka A."/>
            <person name="Antonio M."/>
            <person name="Oren A."/>
            <person name="Chaudhuri R."/>
            <person name="La Ragione R.M."/>
            <person name="Hildebrand F."/>
            <person name="Pallen M.J."/>
        </authorList>
    </citation>
    <scope>NUCLEOTIDE SEQUENCE [LARGE SCALE GENOMIC DNA]</scope>
    <source>
        <strain evidence="1 2">Re57</strain>
    </source>
</reference>
<dbReference type="EMBL" id="JACSPY010000001">
    <property type="protein sequence ID" value="MBD8019407.1"/>
    <property type="molecule type" value="Genomic_DNA"/>
</dbReference>
<dbReference type="InterPro" id="IPR001387">
    <property type="entry name" value="Cro/C1-type_HTH"/>
</dbReference>
<name>A0ABR8WR87_9MICO</name>